<protein>
    <submittedName>
        <fullName evidence="1">Uncharacterized protein</fullName>
    </submittedName>
</protein>
<gene>
    <name evidence="1" type="ORF">OPT61_g9042</name>
</gene>
<name>A0ACC2HVQ6_9PLEO</name>
<dbReference type="Proteomes" id="UP001153331">
    <property type="component" value="Unassembled WGS sequence"/>
</dbReference>
<accession>A0ACC2HVQ6</accession>
<organism evidence="1 2">
    <name type="scientific">Boeremia exigua</name>
    <dbReference type="NCBI Taxonomy" id="749465"/>
    <lineage>
        <taxon>Eukaryota</taxon>
        <taxon>Fungi</taxon>
        <taxon>Dikarya</taxon>
        <taxon>Ascomycota</taxon>
        <taxon>Pezizomycotina</taxon>
        <taxon>Dothideomycetes</taxon>
        <taxon>Pleosporomycetidae</taxon>
        <taxon>Pleosporales</taxon>
        <taxon>Pleosporineae</taxon>
        <taxon>Didymellaceae</taxon>
        <taxon>Boeremia</taxon>
    </lineage>
</organism>
<evidence type="ECO:0000313" key="2">
    <source>
        <dbReference type="Proteomes" id="UP001153331"/>
    </source>
</evidence>
<proteinExistence type="predicted"/>
<sequence>MHTQPPPTTPAHTAHTSTTVSSVQEAKRETLTILNPSTILHQNSTLFSSVLPLTHLLLCTITIGICSIIAQNPYPRNLRRPREVRFRRAVDVAPEEVVHGDVPLAREFEPVAGIPPVGVELAVCEAWRESVFLDKWGGVGLGWEGLTRYLGKGAEDVLEDNEEGEQEGDHEGEEETADGLAQDQGKVARAPRVVQRHC</sequence>
<evidence type="ECO:0000313" key="1">
    <source>
        <dbReference type="EMBL" id="KAJ8107181.1"/>
    </source>
</evidence>
<keyword evidence="2" id="KW-1185">Reference proteome</keyword>
<reference evidence="1" key="1">
    <citation type="submission" date="2022-11" db="EMBL/GenBank/DDBJ databases">
        <title>Genome Sequence of Boeremia exigua.</title>
        <authorList>
            <person name="Buettner E."/>
        </authorList>
    </citation>
    <scope>NUCLEOTIDE SEQUENCE</scope>
    <source>
        <strain evidence="1">CU02</strain>
    </source>
</reference>
<dbReference type="EMBL" id="JAPHNI010000987">
    <property type="protein sequence ID" value="KAJ8107181.1"/>
    <property type="molecule type" value="Genomic_DNA"/>
</dbReference>
<comment type="caution">
    <text evidence="1">The sequence shown here is derived from an EMBL/GenBank/DDBJ whole genome shotgun (WGS) entry which is preliminary data.</text>
</comment>